<dbReference type="PRINTS" id="PR00081">
    <property type="entry name" value="GDHRDH"/>
</dbReference>
<dbReference type="InterPro" id="IPR023985">
    <property type="entry name" value="SDR_subfam_1"/>
</dbReference>
<keyword evidence="3" id="KW-0520">NAD</keyword>
<evidence type="ECO:0000313" key="4">
    <source>
        <dbReference type="EMBL" id="MFC5752423.1"/>
    </source>
</evidence>
<keyword evidence="5" id="KW-1185">Reference proteome</keyword>
<dbReference type="InterPro" id="IPR036291">
    <property type="entry name" value="NAD(P)-bd_dom_sf"/>
</dbReference>
<evidence type="ECO:0000256" key="1">
    <source>
        <dbReference type="ARBA" id="ARBA00006484"/>
    </source>
</evidence>
<dbReference type="CDD" id="cd05233">
    <property type="entry name" value="SDR_c"/>
    <property type="match status" value="1"/>
</dbReference>
<reference evidence="5" key="1">
    <citation type="journal article" date="2019" name="Int. J. Syst. Evol. Microbiol.">
        <title>The Global Catalogue of Microorganisms (GCM) 10K type strain sequencing project: providing services to taxonomists for standard genome sequencing and annotation.</title>
        <authorList>
            <consortium name="The Broad Institute Genomics Platform"/>
            <consortium name="The Broad Institute Genome Sequencing Center for Infectious Disease"/>
            <person name="Wu L."/>
            <person name="Ma J."/>
        </authorList>
    </citation>
    <scope>NUCLEOTIDE SEQUENCE [LARGE SCALE GENOMIC DNA]</scope>
    <source>
        <strain evidence="5">KCTC 42087</strain>
    </source>
</reference>
<dbReference type="RefSeq" id="WP_378288388.1">
    <property type="nucleotide sequence ID" value="NZ_JBHSON010000087.1"/>
</dbReference>
<evidence type="ECO:0000256" key="2">
    <source>
        <dbReference type="ARBA" id="ARBA00023002"/>
    </source>
</evidence>
<dbReference type="NCBIfam" id="TIGR03971">
    <property type="entry name" value="SDR_subfam_1"/>
    <property type="match status" value="1"/>
</dbReference>
<dbReference type="Pfam" id="PF13561">
    <property type="entry name" value="adh_short_C2"/>
    <property type="match status" value="1"/>
</dbReference>
<name>A0ABW1ADD1_9ACTN</name>
<comment type="caution">
    <text evidence="4">The sequence shown here is derived from an EMBL/GenBank/DDBJ whole genome shotgun (WGS) entry which is preliminary data.</text>
</comment>
<dbReference type="NCBIfam" id="NF009467">
    <property type="entry name" value="PRK12826.1-3"/>
    <property type="match status" value="1"/>
</dbReference>
<organism evidence="4 5">
    <name type="scientific">Actinomadura rugatobispora</name>
    <dbReference type="NCBI Taxonomy" id="1994"/>
    <lineage>
        <taxon>Bacteria</taxon>
        <taxon>Bacillati</taxon>
        <taxon>Actinomycetota</taxon>
        <taxon>Actinomycetes</taxon>
        <taxon>Streptosporangiales</taxon>
        <taxon>Thermomonosporaceae</taxon>
        <taxon>Actinomadura</taxon>
    </lineage>
</organism>
<evidence type="ECO:0000313" key="5">
    <source>
        <dbReference type="Proteomes" id="UP001596074"/>
    </source>
</evidence>
<proteinExistence type="inferred from homology"/>
<dbReference type="Proteomes" id="UP001596074">
    <property type="component" value="Unassembled WGS sequence"/>
</dbReference>
<dbReference type="PANTHER" id="PTHR43008:SF4">
    <property type="entry name" value="CHAIN DEHYDROGENASE, PUTATIVE (AFU_ORTHOLOGUE AFUA_4G08710)-RELATED"/>
    <property type="match status" value="1"/>
</dbReference>
<accession>A0ABW1ADD1</accession>
<evidence type="ECO:0000256" key="3">
    <source>
        <dbReference type="ARBA" id="ARBA00023027"/>
    </source>
</evidence>
<protein>
    <submittedName>
        <fullName evidence="4">Mycofactocin-coupled SDR family oxidoreductase</fullName>
    </submittedName>
</protein>
<dbReference type="SUPFAM" id="SSF51735">
    <property type="entry name" value="NAD(P)-binding Rossmann-fold domains"/>
    <property type="match status" value="1"/>
</dbReference>
<gene>
    <name evidence="4" type="ORF">ACFPZN_42995</name>
</gene>
<keyword evidence="2" id="KW-0560">Oxidoreductase</keyword>
<dbReference type="EMBL" id="JBHSON010000087">
    <property type="protein sequence ID" value="MFC5752423.1"/>
    <property type="molecule type" value="Genomic_DNA"/>
</dbReference>
<dbReference type="Gene3D" id="3.40.50.720">
    <property type="entry name" value="NAD(P)-binding Rossmann-like Domain"/>
    <property type="match status" value="1"/>
</dbReference>
<comment type="similarity">
    <text evidence="1">Belongs to the short-chain dehydrogenases/reductases (SDR) family.</text>
</comment>
<dbReference type="PANTHER" id="PTHR43008">
    <property type="entry name" value="BENZIL REDUCTASE"/>
    <property type="match status" value="1"/>
</dbReference>
<dbReference type="InterPro" id="IPR002347">
    <property type="entry name" value="SDR_fam"/>
</dbReference>
<sequence>MGRVEGKVAFITGAARGQGRSHAVRLAEEGADIIAVDLCGDLATNLYPLGTPEDLRETVRLVEEQGRRIVAVQADVRERARLAAALEQGIAELGGLDVVVANAGISPMGGRPPMQAWADAVDTDLVGVINAVHVSLPHLTEGGSIIATGSAAAFMVGMQIAEPGRDPGGAGYQYAKVALSHFVHELARNLAPRQIRANVVHPTNCNTGMLNSDPMYKAFRPDLENPTREDALPAFPAQQAMPIPYIEPVDVSHAVVYLASDESRYVTGLQLRVDAGSYLKFHDFHA</sequence>